<gene>
    <name evidence="9" type="ORF">BJ085DRAFT_10887</name>
</gene>
<dbReference type="GO" id="GO:0005783">
    <property type="term" value="C:endoplasmic reticulum"/>
    <property type="evidence" value="ECO:0007669"/>
    <property type="project" value="TreeGrafter"/>
</dbReference>
<dbReference type="GO" id="GO:0006890">
    <property type="term" value="P:retrograde vesicle-mediated transport, Golgi to endoplasmic reticulum"/>
    <property type="evidence" value="ECO:0007669"/>
    <property type="project" value="TreeGrafter"/>
</dbReference>
<dbReference type="GO" id="GO:0016020">
    <property type="term" value="C:membrane"/>
    <property type="evidence" value="ECO:0007669"/>
    <property type="project" value="UniProtKB-SubCell"/>
</dbReference>
<keyword evidence="10" id="KW-1185">Reference proteome</keyword>
<dbReference type="EMBL" id="ML002333">
    <property type="protein sequence ID" value="RKP38753.1"/>
    <property type="molecule type" value="Genomic_DNA"/>
</dbReference>
<dbReference type="AlphaFoldDB" id="A0A4P9ZYI5"/>
<dbReference type="Pfam" id="PF07970">
    <property type="entry name" value="COPIIcoated_ERV"/>
    <property type="match status" value="1"/>
</dbReference>
<feature type="non-terminal residue" evidence="9">
    <location>
        <position position="1"/>
    </location>
</feature>
<evidence type="ECO:0000256" key="5">
    <source>
        <dbReference type="ARBA" id="ARBA00023136"/>
    </source>
</evidence>
<dbReference type="GO" id="GO:0030134">
    <property type="term" value="C:COPII-coated ER to Golgi transport vesicle"/>
    <property type="evidence" value="ECO:0007669"/>
    <property type="project" value="TreeGrafter"/>
</dbReference>
<keyword evidence="4 6" id="KW-1133">Transmembrane helix</keyword>
<dbReference type="Pfam" id="PF13850">
    <property type="entry name" value="ERGIC_N"/>
    <property type="match status" value="1"/>
</dbReference>
<comment type="similarity">
    <text evidence="2">Belongs to the ERGIC family.</text>
</comment>
<comment type="subcellular location">
    <subcellularLocation>
        <location evidence="1">Membrane</location>
        <topology evidence="1">Multi-pass membrane protein</topology>
    </subcellularLocation>
</comment>
<keyword evidence="3 6" id="KW-0812">Transmembrane</keyword>
<sequence length="323" mass="35400">LDAFPKVEASQQSRSAGGGLATVLVSLLLTYLVWGEFHSYWVPISHHEFVVDHTVQHALLINFDITVAMTCQRLTVDSMDVSGSRNHFGERQIKKLPVPFSVGRATDLKAERTLHGLDEDEGGEEADIGELIRKARQFRSHIGSAGAPAQIGSGTDGCRVLGSVVVNKMVGSFHFTLMPQGLADLFMLPRGVNFTHRIDHFSFGVHYPGLVDPLANHFQLAPPAHLVAFHYLISVVPTTYVDAQGRALVTNQYAVKDYSKSWAEDPQARGGQPLGTPGLFFKYDMEPISVRVTETQQSLSRLLTRICAAVGGIFVCVGLIHRL</sequence>
<keyword evidence="5 6" id="KW-0472">Membrane</keyword>
<dbReference type="InterPro" id="IPR045888">
    <property type="entry name" value="Erv"/>
</dbReference>
<dbReference type="InterPro" id="IPR039542">
    <property type="entry name" value="Erv_N"/>
</dbReference>
<proteinExistence type="inferred from homology"/>
<accession>A0A4P9ZYI5</accession>
<dbReference type="GO" id="GO:0006888">
    <property type="term" value="P:endoplasmic reticulum to Golgi vesicle-mediated transport"/>
    <property type="evidence" value="ECO:0007669"/>
    <property type="project" value="TreeGrafter"/>
</dbReference>
<evidence type="ECO:0000256" key="4">
    <source>
        <dbReference type="ARBA" id="ARBA00022989"/>
    </source>
</evidence>
<feature type="domain" description="Endoplasmic reticulum vesicle transporter N-terminal" evidence="8">
    <location>
        <begin position="1"/>
        <end position="85"/>
    </location>
</feature>
<feature type="transmembrane region" description="Helical" evidence="6">
    <location>
        <begin position="15"/>
        <end position="34"/>
    </location>
</feature>
<evidence type="ECO:0000256" key="1">
    <source>
        <dbReference type="ARBA" id="ARBA00004141"/>
    </source>
</evidence>
<evidence type="ECO:0000256" key="6">
    <source>
        <dbReference type="SAM" id="Phobius"/>
    </source>
</evidence>
<dbReference type="STRING" id="215637.A0A4P9ZYI5"/>
<evidence type="ECO:0000313" key="9">
    <source>
        <dbReference type="EMBL" id="RKP38753.1"/>
    </source>
</evidence>
<evidence type="ECO:0000256" key="3">
    <source>
        <dbReference type="ARBA" id="ARBA00022692"/>
    </source>
</evidence>
<evidence type="ECO:0000256" key="2">
    <source>
        <dbReference type="ARBA" id="ARBA00005648"/>
    </source>
</evidence>
<dbReference type="InterPro" id="IPR012936">
    <property type="entry name" value="Erv_C"/>
</dbReference>
<reference evidence="10" key="1">
    <citation type="journal article" date="2018" name="Nat. Microbiol.">
        <title>Leveraging single-cell genomics to expand the fungal tree of life.</title>
        <authorList>
            <person name="Ahrendt S.R."/>
            <person name="Quandt C.A."/>
            <person name="Ciobanu D."/>
            <person name="Clum A."/>
            <person name="Salamov A."/>
            <person name="Andreopoulos B."/>
            <person name="Cheng J.F."/>
            <person name="Woyke T."/>
            <person name="Pelin A."/>
            <person name="Henrissat B."/>
            <person name="Reynolds N.K."/>
            <person name="Benny G.L."/>
            <person name="Smith M.E."/>
            <person name="James T.Y."/>
            <person name="Grigoriev I.V."/>
        </authorList>
    </citation>
    <scope>NUCLEOTIDE SEQUENCE [LARGE SCALE GENOMIC DNA]</scope>
    <source>
        <strain evidence="10">RSA 468</strain>
    </source>
</reference>
<feature type="domain" description="Endoplasmic reticulum vesicle transporter C-terminal" evidence="7">
    <location>
        <begin position="155"/>
        <end position="320"/>
    </location>
</feature>
<evidence type="ECO:0000259" key="7">
    <source>
        <dbReference type="Pfam" id="PF07970"/>
    </source>
</evidence>
<dbReference type="PANTHER" id="PTHR10984:SF25">
    <property type="entry name" value="ENDOPLASMIC RETICULUM-GOLGI INTERMEDIATE COMPARTMENT PROTEIN 3"/>
    <property type="match status" value="1"/>
</dbReference>
<evidence type="ECO:0000259" key="8">
    <source>
        <dbReference type="Pfam" id="PF13850"/>
    </source>
</evidence>
<evidence type="ECO:0000313" key="10">
    <source>
        <dbReference type="Proteomes" id="UP000268162"/>
    </source>
</evidence>
<protein>
    <submittedName>
        <fullName evidence="9">Endoplasmic reticulum vesicle transporter-domain-containing protein</fullName>
    </submittedName>
</protein>
<name>A0A4P9ZYI5_9FUNG</name>
<dbReference type="PANTHER" id="PTHR10984">
    <property type="entry name" value="ENDOPLASMIC RETICULUM-GOLGI INTERMEDIATE COMPARTMENT PROTEIN"/>
    <property type="match status" value="1"/>
</dbReference>
<organism evidence="9 10">
    <name type="scientific">Dimargaris cristalligena</name>
    <dbReference type="NCBI Taxonomy" id="215637"/>
    <lineage>
        <taxon>Eukaryota</taxon>
        <taxon>Fungi</taxon>
        <taxon>Fungi incertae sedis</taxon>
        <taxon>Zoopagomycota</taxon>
        <taxon>Kickxellomycotina</taxon>
        <taxon>Dimargaritomycetes</taxon>
        <taxon>Dimargaritales</taxon>
        <taxon>Dimargaritaceae</taxon>
        <taxon>Dimargaris</taxon>
    </lineage>
</organism>
<feature type="non-terminal residue" evidence="9">
    <location>
        <position position="323"/>
    </location>
</feature>
<dbReference type="Proteomes" id="UP000268162">
    <property type="component" value="Unassembled WGS sequence"/>
</dbReference>